<dbReference type="AlphaFoldDB" id="E8RUF6"/>
<dbReference type="Gene3D" id="1.10.10.10">
    <property type="entry name" value="Winged helix-like DNA-binding domain superfamily/Winged helix DNA-binding domain"/>
    <property type="match status" value="1"/>
</dbReference>
<organism evidence="6 7">
    <name type="scientific">Asticcacaulis excentricus (strain ATCC 15261 / DSM 4724 / KCTC 12464 / NCIMB 9791 / VKM B-1370 / CB 48)</name>
    <dbReference type="NCBI Taxonomy" id="573065"/>
    <lineage>
        <taxon>Bacteria</taxon>
        <taxon>Pseudomonadati</taxon>
        <taxon>Pseudomonadota</taxon>
        <taxon>Alphaproteobacteria</taxon>
        <taxon>Caulobacterales</taxon>
        <taxon>Caulobacteraceae</taxon>
        <taxon>Asticcacaulis</taxon>
    </lineage>
</organism>
<protein>
    <submittedName>
        <fullName evidence="6">Transcriptional regulator, LysR family</fullName>
    </submittedName>
</protein>
<evidence type="ECO:0000256" key="3">
    <source>
        <dbReference type="ARBA" id="ARBA00023125"/>
    </source>
</evidence>
<dbReference type="Pfam" id="PF03466">
    <property type="entry name" value="LysR_substrate"/>
    <property type="match status" value="1"/>
</dbReference>
<dbReference type="InterPro" id="IPR036390">
    <property type="entry name" value="WH_DNA-bd_sf"/>
</dbReference>
<dbReference type="OrthoDB" id="8455878at2"/>
<keyword evidence="3" id="KW-0238">DNA-binding</keyword>
<evidence type="ECO:0000259" key="5">
    <source>
        <dbReference type="PROSITE" id="PS50931"/>
    </source>
</evidence>
<dbReference type="HOGENOM" id="CLU_039613_39_3_5"/>
<dbReference type="PANTHER" id="PTHR30118:SF15">
    <property type="entry name" value="TRANSCRIPTIONAL REGULATORY PROTEIN"/>
    <property type="match status" value="1"/>
</dbReference>
<dbReference type="InterPro" id="IPR050389">
    <property type="entry name" value="LysR-type_TF"/>
</dbReference>
<dbReference type="Gene3D" id="3.40.190.10">
    <property type="entry name" value="Periplasmic binding protein-like II"/>
    <property type="match status" value="2"/>
</dbReference>
<dbReference type="PRINTS" id="PR00039">
    <property type="entry name" value="HTHLYSR"/>
</dbReference>
<dbReference type="PANTHER" id="PTHR30118">
    <property type="entry name" value="HTH-TYPE TRANSCRIPTIONAL REGULATOR LEUO-RELATED"/>
    <property type="match status" value="1"/>
</dbReference>
<name>E8RUF6_ASTEC</name>
<evidence type="ECO:0000256" key="1">
    <source>
        <dbReference type="ARBA" id="ARBA00009437"/>
    </source>
</evidence>
<proteinExistence type="inferred from homology"/>
<gene>
    <name evidence="6" type="ordered locus">Astex_2392</name>
</gene>
<dbReference type="SUPFAM" id="SSF46785">
    <property type="entry name" value="Winged helix' DNA-binding domain"/>
    <property type="match status" value="1"/>
</dbReference>
<feature type="domain" description="HTH lysR-type" evidence="5">
    <location>
        <begin position="7"/>
        <end position="64"/>
    </location>
</feature>
<dbReference type="GO" id="GO:0003700">
    <property type="term" value="F:DNA-binding transcription factor activity"/>
    <property type="evidence" value="ECO:0007669"/>
    <property type="project" value="InterPro"/>
</dbReference>
<dbReference type="SUPFAM" id="SSF53850">
    <property type="entry name" value="Periplasmic binding protein-like II"/>
    <property type="match status" value="1"/>
</dbReference>
<reference evidence="7" key="1">
    <citation type="submission" date="2010-12" db="EMBL/GenBank/DDBJ databases">
        <title>Complete sequence of chromosome 2 of Asticcacaulis excentricus CB 48.</title>
        <authorList>
            <consortium name="US DOE Joint Genome Institute"/>
            <person name="Lucas S."/>
            <person name="Copeland A."/>
            <person name="Lapidus A."/>
            <person name="Cheng J.-F."/>
            <person name="Bruce D."/>
            <person name="Goodwin L."/>
            <person name="Pitluck S."/>
            <person name="Teshima H."/>
            <person name="Davenport K."/>
            <person name="Detter J.C."/>
            <person name="Han C."/>
            <person name="Tapia R."/>
            <person name="Land M."/>
            <person name="Hauser L."/>
            <person name="Jeffries C."/>
            <person name="Kyrpides N."/>
            <person name="Ivanova N."/>
            <person name="Ovchinnikova G."/>
            <person name="Brun Y.V."/>
            <person name="Woyke T."/>
        </authorList>
    </citation>
    <scope>NUCLEOTIDE SEQUENCE [LARGE SCALE GENOMIC DNA]</scope>
    <source>
        <strain evidence="7">ATCC 15261 / DSM 4724 / KCTC 12464 / NCIMB 9791 / VKM B-1370 / CB 48</strain>
    </source>
</reference>
<sequence>MTNINALDLNLLKALDALIDTGSATRAADRLGLSQPAVSGMLTRLRDVFGDPLFVRAQRGLLPTARALELAEPLRRLLTEIEALVQPHRFDPASTQVTFRIAATDYAQTAMVLPLLKELREVAPGLRVAVRPVGANFSDELAAGNLDLALVTPAMTLKSLRARKLFDEDYVCILRAGHPDADHLDIETFCALDHAIMSHDGTQFFGATDRALEQLDRTRRVIATLPNFLVLVNFVRETNTIALVPRRLTHHAEGIIIREPPIQIEGFTKIAAWHERMQHDPAHSWLREKLVDVSSRASQIYGVN</sequence>
<dbReference type="EMBL" id="CP002396">
    <property type="protein sequence ID" value="ADU14044.1"/>
    <property type="molecule type" value="Genomic_DNA"/>
</dbReference>
<dbReference type="eggNOG" id="COG0583">
    <property type="taxonomic scope" value="Bacteria"/>
</dbReference>
<evidence type="ECO:0000313" key="7">
    <source>
        <dbReference type="Proteomes" id="UP000001492"/>
    </source>
</evidence>
<dbReference type="STRING" id="573065.Astex_2392"/>
<accession>E8RUF6</accession>
<evidence type="ECO:0000256" key="4">
    <source>
        <dbReference type="ARBA" id="ARBA00023163"/>
    </source>
</evidence>
<dbReference type="InterPro" id="IPR005119">
    <property type="entry name" value="LysR_subst-bd"/>
</dbReference>
<keyword evidence="4" id="KW-0804">Transcription</keyword>
<evidence type="ECO:0000256" key="2">
    <source>
        <dbReference type="ARBA" id="ARBA00023015"/>
    </source>
</evidence>
<keyword evidence="2" id="KW-0805">Transcription regulation</keyword>
<comment type="similarity">
    <text evidence="1">Belongs to the LysR transcriptional regulatory family.</text>
</comment>
<dbReference type="RefSeq" id="WP_013479871.1">
    <property type="nucleotide sequence ID" value="NC_014817.1"/>
</dbReference>
<dbReference type="InterPro" id="IPR000847">
    <property type="entry name" value="LysR_HTH_N"/>
</dbReference>
<dbReference type="PROSITE" id="PS50931">
    <property type="entry name" value="HTH_LYSR"/>
    <property type="match status" value="1"/>
</dbReference>
<dbReference type="GO" id="GO:0003677">
    <property type="term" value="F:DNA binding"/>
    <property type="evidence" value="ECO:0007669"/>
    <property type="project" value="UniProtKB-KW"/>
</dbReference>
<evidence type="ECO:0000313" key="6">
    <source>
        <dbReference type="EMBL" id="ADU14044.1"/>
    </source>
</evidence>
<dbReference type="InterPro" id="IPR036388">
    <property type="entry name" value="WH-like_DNA-bd_sf"/>
</dbReference>
<keyword evidence="7" id="KW-1185">Reference proteome</keyword>
<dbReference type="Pfam" id="PF00126">
    <property type="entry name" value="HTH_1"/>
    <property type="match status" value="1"/>
</dbReference>
<dbReference type="KEGG" id="aex:Astex_2392"/>
<dbReference type="Proteomes" id="UP000001492">
    <property type="component" value="Chromosome 2"/>
</dbReference>